<comment type="caution">
    <text evidence="1">The sequence shown here is derived from an EMBL/GenBank/DDBJ whole genome shotgun (WGS) entry which is preliminary data.</text>
</comment>
<evidence type="ECO:0000313" key="2">
    <source>
        <dbReference type="Proteomes" id="UP000268033"/>
    </source>
</evidence>
<name>A0A3N1P5N6_9GAMM</name>
<evidence type="ECO:0000313" key="1">
    <source>
        <dbReference type="EMBL" id="ROQ27354.1"/>
    </source>
</evidence>
<keyword evidence="2" id="KW-1185">Reference proteome</keyword>
<dbReference type="EMBL" id="RJUL01000004">
    <property type="protein sequence ID" value="ROQ27354.1"/>
    <property type="molecule type" value="Genomic_DNA"/>
</dbReference>
<dbReference type="AlphaFoldDB" id="A0A3N1P5N6"/>
<accession>A0A3N1P5N6</accession>
<organism evidence="1 2">
    <name type="scientific">Gallaecimonas pentaromativorans</name>
    <dbReference type="NCBI Taxonomy" id="584787"/>
    <lineage>
        <taxon>Bacteria</taxon>
        <taxon>Pseudomonadati</taxon>
        <taxon>Pseudomonadota</taxon>
        <taxon>Gammaproteobacteria</taxon>
        <taxon>Enterobacterales</taxon>
        <taxon>Gallaecimonadaceae</taxon>
        <taxon>Gallaecimonas</taxon>
    </lineage>
</organism>
<sequence length="32" mass="4001">MMGWVSRFIPMMGWVSRFIPFYLRFIYQPSKQ</sequence>
<proteinExistence type="predicted"/>
<gene>
    <name evidence="1" type="ORF">EDC28_1041</name>
</gene>
<protein>
    <submittedName>
        <fullName evidence="1">Uncharacterized protein</fullName>
    </submittedName>
</protein>
<reference evidence="1 2" key="1">
    <citation type="submission" date="2018-11" db="EMBL/GenBank/DDBJ databases">
        <title>Genomic Encyclopedia of Type Strains, Phase IV (KMG-IV): sequencing the most valuable type-strain genomes for metagenomic binning, comparative biology and taxonomic classification.</title>
        <authorList>
            <person name="Goeker M."/>
        </authorList>
    </citation>
    <scope>NUCLEOTIDE SEQUENCE [LARGE SCALE GENOMIC DNA]</scope>
    <source>
        <strain evidence="1 2">DSM 21945</strain>
    </source>
</reference>
<dbReference type="Proteomes" id="UP000268033">
    <property type="component" value="Unassembled WGS sequence"/>
</dbReference>